<dbReference type="AlphaFoldDB" id="A0ABD3QJW0"/>
<dbReference type="EMBL" id="JALLPJ020000164">
    <property type="protein sequence ID" value="KAL3800233.1"/>
    <property type="molecule type" value="Genomic_DNA"/>
</dbReference>
<organism evidence="1 2">
    <name type="scientific">Cyclotella atomus</name>
    <dbReference type="NCBI Taxonomy" id="382360"/>
    <lineage>
        <taxon>Eukaryota</taxon>
        <taxon>Sar</taxon>
        <taxon>Stramenopiles</taxon>
        <taxon>Ochrophyta</taxon>
        <taxon>Bacillariophyta</taxon>
        <taxon>Coscinodiscophyceae</taxon>
        <taxon>Thalassiosirophycidae</taxon>
        <taxon>Stephanodiscales</taxon>
        <taxon>Stephanodiscaceae</taxon>
        <taxon>Cyclotella</taxon>
    </lineage>
</organism>
<keyword evidence="2" id="KW-1185">Reference proteome</keyword>
<proteinExistence type="predicted"/>
<name>A0ABD3QJW0_9STRA</name>
<evidence type="ECO:0000313" key="2">
    <source>
        <dbReference type="Proteomes" id="UP001530400"/>
    </source>
</evidence>
<reference evidence="1 2" key="1">
    <citation type="submission" date="2024-10" db="EMBL/GenBank/DDBJ databases">
        <title>Updated reference genomes for cyclostephanoid diatoms.</title>
        <authorList>
            <person name="Roberts W.R."/>
            <person name="Alverson A.J."/>
        </authorList>
    </citation>
    <scope>NUCLEOTIDE SEQUENCE [LARGE SCALE GENOMIC DNA]</scope>
    <source>
        <strain evidence="1 2">AJA010-31</strain>
    </source>
</reference>
<dbReference type="Proteomes" id="UP001530400">
    <property type="component" value="Unassembled WGS sequence"/>
</dbReference>
<accession>A0ABD3QJW0</accession>
<gene>
    <name evidence="1" type="ORF">ACHAWO_013815</name>
</gene>
<comment type="caution">
    <text evidence="1">The sequence shown here is derived from an EMBL/GenBank/DDBJ whole genome shotgun (WGS) entry which is preliminary data.</text>
</comment>
<sequence>MEKEFSTEWQSVLDAIIQRLLNEAEKKVLELRTTACQSLANSLRQNGFDAARLASMLNTANRSATSALKSAFHRMQVLAVVKEKMRATYEACVNVERGCGRFDRMKNAMATSSQDAIRGMFNDASSMLLKGIQEIVDKLKGMILATSEVFKKAIDSVFSILWDTGIADKSAAMIDPEMMKKIRDCRNALLPHKYLESYNISPFH</sequence>
<evidence type="ECO:0000313" key="1">
    <source>
        <dbReference type="EMBL" id="KAL3800233.1"/>
    </source>
</evidence>
<protein>
    <submittedName>
        <fullName evidence="1">Uncharacterized protein</fullName>
    </submittedName>
</protein>